<reference evidence="1 2" key="1">
    <citation type="submission" date="2020-11" db="EMBL/GenBank/DDBJ databases">
        <title>Carbohydrate-dependent, anaerobic sulfur respiration: A novel catabolism in halophilic archaea.</title>
        <authorList>
            <person name="Sorokin D.Y."/>
            <person name="Messina E."/>
            <person name="Smedile F."/>
            <person name="La Cono V."/>
            <person name="Hallsworth J.E."/>
            <person name="Yakimov M.M."/>
        </authorList>
    </citation>
    <scope>NUCLEOTIDE SEQUENCE [LARGE SCALE GENOMIC DNA]</scope>
    <source>
        <strain evidence="1 2">HSR-Est</strain>
    </source>
</reference>
<dbReference type="GeneID" id="68858733"/>
<gene>
    <name evidence="1" type="primary">tauA5</name>
    <name evidence="1" type="ORF">HSEST_2099</name>
</gene>
<evidence type="ECO:0000313" key="1">
    <source>
        <dbReference type="EMBL" id="QSG15615.1"/>
    </source>
</evidence>
<dbReference type="RefSeq" id="WP_229120878.1">
    <property type="nucleotide sequence ID" value="NZ_CP064791.1"/>
</dbReference>
<dbReference type="AlphaFoldDB" id="A0A897NVN7"/>
<accession>A0A897NVN7</accession>
<sequence length="331" mass="38046">MTIELTLCGSDSDIMRSLLTGEVEPSGIDLTALTEYPPRRHRRFFRHGEFDICEVSLASYLSSRTDRETYPFTAIPVYPSKRFRHSFFYKHADAGIDGPADLAGKNVGVQSWQTTANVWVRGIAREHYGLDLEDVTWYRRKEDDVPISIPDRFDIREIPGKQDGDAVSDPKDMREMLFSGELDAAMDPAGSLFHAVRESDSVQLMFDDPIREERRYYEETGIHPPMHVVAIRDEILEEHPWVAVNVYDAFCAARDEAIERNSSPSTHMTLTWGHLHLSEQRDVLGDDAWEYGLTEKTRRELRTFIGYAHNQGLIPRKYDIAELFAEEMLDL</sequence>
<dbReference type="SUPFAM" id="SSF53850">
    <property type="entry name" value="Periplasmic binding protein-like II"/>
    <property type="match status" value="1"/>
</dbReference>
<organism evidence="1 2">
    <name type="scientific">Halapricum desulfuricans</name>
    <dbReference type="NCBI Taxonomy" id="2841257"/>
    <lineage>
        <taxon>Archaea</taxon>
        <taxon>Methanobacteriati</taxon>
        <taxon>Methanobacteriota</taxon>
        <taxon>Stenosarchaea group</taxon>
        <taxon>Halobacteria</taxon>
        <taxon>Halobacteriales</taxon>
        <taxon>Haloarculaceae</taxon>
        <taxon>Halapricum</taxon>
    </lineage>
</organism>
<dbReference type="Proteomes" id="UP000663292">
    <property type="component" value="Chromosome"/>
</dbReference>
<keyword evidence="2" id="KW-1185">Reference proteome</keyword>
<dbReference type="Gene3D" id="3.40.190.10">
    <property type="entry name" value="Periplasmic binding protein-like II"/>
    <property type="match status" value="2"/>
</dbReference>
<name>A0A897NVN7_9EURY</name>
<protein>
    <submittedName>
        <fullName evidence="1">ABC-type nitrate/sulfonate/bicarbonate transportsystem, periplasmic component</fullName>
    </submittedName>
</protein>
<dbReference type="EMBL" id="CP064791">
    <property type="protein sequence ID" value="QSG15615.1"/>
    <property type="molecule type" value="Genomic_DNA"/>
</dbReference>
<proteinExistence type="predicted"/>
<evidence type="ECO:0000313" key="2">
    <source>
        <dbReference type="Proteomes" id="UP000663292"/>
    </source>
</evidence>